<comment type="caution">
    <text evidence="2">The sequence shown here is derived from an EMBL/GenBank/DDBJ whole genome shotgun (WGS) entry which is preliminary data.</text>
</comment>
<organism evidence="2">
    <name type="scientific">Hyalella azteca</name>
    <name type="common">Amphipod</name>
    <dbReference type="NCBI Taxonomy" id="294128"/>
    <lineage>
        <taxon>Eukaryota</taxon>
        <taxon>Metazoa</taxon>
        <taxon>Ecdysozoa</taxon>
        <taxon>Arthropoda</taxon>
        <taxon>Crustacea</taxon>
        <taxon>Multicrustacea</taxon>
        <taxon>Malacostraca</taxon>
        <taxon>Eumalacostraca</taxon>
        <taxon>Peracarida</taxon>
        <taxon>Amphipoda</taxon>
        <taxon>Senticaudata</taxon>
        <taxon>Talitrida</taxon>
        <taxon>Talitroidea</taxon>
        <taxon>Hyalellidae</taxon>
        <taxon>Hyalella</taxon>
    </lineage>
</organism>
<reference evidence="2" key="2">
    <citation type="journal article" date="2018" name="Environ. Sci. Technol.">
        <title>The Toxicogenome of Hyalella azteca: A Model for Sediment Ecotoxicology and Evolutionary Toxicology.</title>
        <authorList>
            <person name="Poynton H.C."/>
            <person name="Hasenbein S."/>
            <person name="Benoit J.B."/>
            <person name="Sepulveda M.S."/>
            <person name="Poelchau M.F."/>
            <person name="Hughes D.S.T."/>
            <person name="Murali S.C."/>
            <person name="Chen S."/>
            <person name="Glastad K.M."/>
            <person name="Goodisman M.A.D."/>
            <person name="Werren J.H."/>
            <person name="Vineis J.H."/>
            <person name="Bowen J.L."/>
            <person name="Friedrich M."/>
            <person name="Jones J."/>
            <person name="Robertson H.M."/>
            <person name="Feyereisen R."/>
            <person name="Mechler-Hickson A."/>
            <person name="Mathers N."/>
            <person name="Lee C.E."/>
            <person name="Colbourne J.K."/>
            <person name="Biales A."/>
            <person name="Johnston J.S."/>
            <person name="Wellborn G.A."/>
            <person name="Rosendale A.J."/>
            <person name="Cridge A.G."/>
            <person name="Munoz-Torres M.C."/>
            <person name="Bain P.A."/>
            <person name="Manny A.R."/>
            <person name="Major K.M."/>
            <person name="Lambert F.N."/>
            <person name="Vulpe C.D."/>
            <person name="Tuck P."/>
            <person name="Blalock B.J."/>
            <person name="Lin Y.Y."/>
            <person name="Smith M.E."/>
            <person name="Ochoa-Acuna H."/>
            <person name="Chen M.M."/>
            <person name="Childers C.P."/>
            <person name="Qu J."/>
            <person name="Dugan S."/>
            <person name="Lee S.L."/>
            <person name="Chao H."/>
            <person name="Dinh H."/>
            <person name="Han Y."/>
            <person name="Doddapaneni H."/>
            <person name="Worley K.C."/>
            <person name="Muzny D.M."/>
            <person name="Gibbs R.A."/>
            <person name="Richards S."/>
        </authorList>
    </citation>
    <scope>NUCLEOTIDE SEQUENCE</scope>
    <source>
        <strain evidence="2">HAZT.00-mixed</strain>
        <tissue evidence="2">Whole organism</tissue>
    </source>
</reference>
<reference evidence="2" key="1">
    <citation type="submission" date="2014-08" db="EMBL/GenBank/DDBJ databases">
        <authorList>
            <person name="Murali S."/>
            <person name="Richards S."/>
            <person name="Bandaranaike D."/>
            <person name="Bellair M."/>
            <person name="Blankenburg K."/>
            <person name="Chao H."/>
            <person name="Dinh H."/>
            <person name="Doddapaneni H."/>
            <person name="Dugan-Rocha S."/>
            <person name="Elkadiri S."/>
            <person name="Gnanaolivu R."/>
            <person name="Hughes D."/>
            <person name="Lee S."/>
            <person name="Li M."/>
            <person name="Ming W."/>
            <person name="Munidasa M."/>
            <person name="Muniz J."/>
            <person name="Nguyen L."/>
            <person name="Osuji N."/>
            <person name="Pu L.-L."/>
            <person name="Puazo M."/>
            <person name="Skinner E."/>
            <person name="Qu C."/>
            <person name="Quiroz J."/>
            <person name="Raj R."/>
            <person name="Weissenberger G."/>
            <person name="Xin Y."/>
            <person name="Zou X."/>
            <person name="Han Y."/>
            <person name="Worley K."/>
            <person name="Muzny D."/>
            <person name="Gibbs R."/>
        </authorList>
    </citation>
    <scope>NUCLEOTIDE SEQUENCE</scope>
    <source>
        <strain evidence="2">HAZT.00-mixed</strain>
        <tissue evidence="2">Whole organism</tissue>
    </source>
</reference>
<sequence>MPNSTPFTVLSEFGVTSINIPGQAKAYCPKVEAYYPKVEAYYPKVEAYYPKVKAYITLRCRRALARVPLDGRRVRAIRPSDGVGRVGEGKRESGEGGVGGRGVEQREEWRRGRGGSEGVGSGRGEEGGVKREGNDMSTVSEGEKVKVQREEGGNNEKEITGEEIPDIKHENFYR</sequence>
<accession>A0A6A0HAD0</accession>
<evidence type="ECO:0000256" key="1">
    <source>
        <dbReference type="SAM" id="MobiDB-lite"/>
    </source>
</evidence>
<proteinExistence type="predicted"/>
<gene>
    <name evidence="2" type="ORF">HAZT_HAZT003360</name>
</gene>
<reference evidence="2" key="3">
    <citation type="submission" date="2019-06" db="EMBL/GenBank/DDBJ databases">
        <authorList>
            <person name="Poynton C."/>
            <person name="Hasenbein S."/>
            <person name="Benoit J.B."/>
            <person name="Sepulveda M.S."/>
            <person name="Poelchau M.F."/>
            <person name="Murali S.C."/>
            <person name="Chen S."/>
            <person name="Glastad K.M."/>
            <person name="Werren J.H."/>
            <person name="Vineis J.H."/>
            <person name="Bowen J.L."/>
            <person name="Friedrich M."/>
            <person name="Jones J."/>
            <person name="Robertson H.M."/>
            <person name="Feyereisen R."/>
            <person name="Mechler-Hickson A."/>
            <person name="Mathers N."/>
            <person name="Lee C.E."/>
            <person name="Colbourne J.K."/>
            <person name="Biales A."/>
            <person name="Johnston J.S."/>
            <person name="Wellborn G.A."/>
            <person name="Rosendale A.J."/>
            <person name="Cridge A.G."/>
            <person name="Munoz-Torres M.C."/>
            <person name="Bain P.A."/>
            <person name="Manny A.R."/>
            <person name="Major K.M."/>
            <person name="Lambert F.N."/>
            <person name="Vulpe C.D."/>
            <person name="Tuck P."/>
            <person name="Blalock B.J."/>
            <person name="Lin Y.-Y."/>
            <person name="Smith M.E."/>
            <person name="Ochoa-Acuna H."/>
            <person name="Chen M.-J.M."/>
            <person name="Childers C.P."/>
            <person name="Qu J."/>
            <person name="Dugan S."/>
            <person name="Lee S.L."/>
            <person name="Chao H."/>
            <person name="Dinh H."/>
            <person name="Han Y."/>
            <person name="Doddapaneni H."/>
            <person name="Worley K.C."/>
            <person name="Muzny D.M."/>
            <person name="Gibbs R.A."/>
            <person name="Richards S."/>
        </authorList>
    </citation>
    <scope>NUCLEOTIDE SEQUENCE</scope>
    <source>
        <strain evidence="2">HAZT.00-mixed</strain>
        <tissue evidence="2">Whole organism</tissue>
    </source>
</reference>
<feature type="compositionally biased region" description="Basic and acidic residues" evidence="1">
    <location>
        <begin position="141"/>
        <end position="174"/>
    </location>
</feature>
<protein>
    <submittedName>
        <fullName evidence="2">Uncharacterized protein</fullName>
    </submittedName>
</protein>
<feature type="region of interest" description="Disordered" evidence="1">
    <location>
        <begin position="80"/>
        <end position="174"/>
    </location>
</feature>
<dbReference type="EMBL" id="JQDR03004041">
    <property type="protein sequence ID" value="KAA0202234.1"/>
    <property type="molecule type" value="Genomic_DNA"/>
</dbReference>
<feature type="compositionally biased region" description="Basic and acidic residues" evidence="1">
    <location>
        <begin position="123"/>
        <end position="134"/>
    </location>
</feature>
<evidence type="ECO:0000313" key="2">
    <source>
        <dbReference type="EMBL" id="KAA0202234.1"/>
    </source>
</evidence>
<dbReference type="Proteomes" id="UP000711488">
    <property type="component" value="Unassembled WGS sequence"/>
</dbReference>
<dbReference type="AlphaFoldDB" id="A0A6A0HAD0"/>
<name>A0A6A0HAD0_HYAAZ</name>